<name>A0A183AII9_9TREM</name>
<protein>
    <submittedName>
        <fullName evidence="4">ANK_REP_REGION domain-containing protein</fullName>
    </submittedName>
</protein>
<dbReference type="PANTHER" id="PTHR24172">
    <property type="entry name" value="ANK_REP_REGION DOMAIN-CONTAINING PROTEIN"/>
    <property type="match status" value="1"/>
</dbReference>
<sequence>MHSPNSFGPVAFWAFHHLVSLRTTWIVALRAPVTLQDKNGSTMLHHAAILYNRLDPEDQNGHRWIRLVMLVLLNRGVHVAVRDCWGRTARDLTLSKTQEALFSELNEDTTTNAETYRNFEETSPDLYELREIIDPATQAMLKPHQLIDRRVAQLVSMNSITAIELLLVHSYDAIHEAKMGFPEPRTATQIAANKCHTELLGLLKNIDTYQADVIQLQRAVRDGDDKTFSRLVPEGMLMWSLDWRGRNLLHLAVLYRQSSMSLRLVDLCPNLAESKDSLGRTPLHYAICLPDNRSLFLKMAGQLNGVYKEQKDFNGMTITAYGEFYEAGVPEYRNLILSERRLSKPNWVLNRVSHDEVTDSNAFKVNQRSNEAAEEKPKMSAGHCSLEKTASTVNIPTEVNSLAFPAPGAFHLVQLQKHRTTLK</sequence>
<evidence type="ECO:0000313" key="3">
    <source>
        <dbReference type="Proteomes" id="UP000272942"/>
    </source>
</evidence>
<feature type="signal peptide" evidence="1">
    <location>
        <begin position="1"/>
        <end position="23"/>
    </location>
</feature>
<keyword evidence="1" id="KW-0732">Signal</keyword>
<accession>A0A183AII9</accession>
<dbReference type="Proteomes" id="UP000272942">
    <property type="component" value="Unassembled WGS sequence"/>
</dbReference>
<dbReference type="EMBL" id="UZAN01043812">
    <property type="protein sequence ID" value="VDP79307.1"/>
    <property type="molecule type" value="Genomic_DNA"/>
</dbReference>
<organism evidence="4">
    <name type="scientific">Echinostoma caproni</name>
    <dbReference type="NCBI Taxonomy" id="27848"/>
    <lineage>
        <taxon>Eukaryota</taxon>
        <taxon>Metazoa</taxon>
        <taxon>Spiralia</taxon>
        <taxon>Lophotrochozoa</taxon>
        <taxon>Platyhelminthes</taxon>
        <taxon>Trematoda</taxon>
        <taxon>Digenea</taxon>
        <taxon>Plagiorchiida</taxon>
        <taxon>Echinostomata</taxon>
        <taxon>Echinostomatoidea</taxon>
        <taxon>Echinostomatidae</taxon>
        <taxon>Echinostoma</taxon>
    </lineage>
</organism>
<dbReference type="WBParaSite" id="ECPE_0000678701-mRNA-1">
    <property type="protein sequence ID" value="ECPE_0000678701-mRNA-1"/>
    <property type="gene ID" value="ECPE_0000678701"/>
</dbReference>
<evidence type="ECO:0000313" key="4">
    <source>
        <dbReference type="WBParaSite" id="ECPE_0000678701-mRNA-1"/>
    </source>
</evidence>
<feature type="chain" id="PRO_5043138046" evidence="1">
    <location>
        <begin position="24"/>
        <end position="423"/>
    </location>
</feature>
<reference evidence="4" key="1">
    <citation type="submission" date="2016-06" db="UniProtKB">
        <authorList>
            <consortium name="WormBaseParasite"/>
        </authorList>
    </citation>
    <scope>IDENTIFICATION</scope>
</reference>
<evidence type="ECO:0000256" key="1">
    <source>
        <dbReference type="SAM" id="SignalP"/>
    </source>
</evidence>
<dbReference type="InterPro" id="IPR036770">
    <property type="entry name" value="Ankyrin_rpt-contain_sf"/>
</dbReference>
<gene>
    <name evidence="2" type="ORF">ECPE_LOCUS6774</name>
</gene>
<dbReference type="OrthoDB" id="432281at2759"/>
<dbReference type="AlphaFoldDB" id="A0A183AII9"/>
<evidence type="ECO:0000313" key="2">
    <source>
        <dbReference type="EMBL" id="VDP79307.1"/>
    </source>
</evidence>
<dbReference type="PANTHER" id="PTHR24172:SF4">
    <property type="entry name" value="ANK_REP_REGION DOMAIN-CONTAINING PROTEIN"/>
    <property type="match status" value="1"/>
</dbReference>
<reference evidence="2 3" key="2">
    <citation type="submission" date="2018-11" db="EMBL/GenBank/DDBJ databases">
        <authorList>
            <consortium name="Pathogen Informatics"/>
        </authorList>
    </citation>
    <scope>NUCLEOTIDE SEQUENCE [LARGE SCALE GENOMIC DNA]</scope>
    <source>
        <strain evidence="2 3">Egypt</strain>
    </source>
</reference>
<dbReference type="Gene3D" id="1.25.40.20">
    <property type="entry name" value="Ankyrin repeat-containing domain"/>
    <property type="match status" value="2"/>
</dbReference>
<dbReference type="SUPFAM" id="SSF48403">
    <property type="entry name" value="Ankyrin repeat"/>
    <property type="match status" value="1"/>
</dbReference>
<proteinExistence type="predicted"/>
<keyword evidence="3" id="KW-1185">Reference proteome</keyword>